<reference evidence="2" key="2">
    <citation type="submission" date="2020-09" db="EMBL/GenBank/DDBJ databases">
        <authorList>
            <person name="Sun Q."/>
            <person name="Ohkuma M."/>
        </authorList>
    </citation>
    <scope>NUCLEOTIDE SEQUENCE</scope>
    <source>
        <strain evidence="2">JCM 4714</strain>
    </source>
</reference>
<protein>
    <submittedName>
        <fullName evidence="2">Uncharacterized protein</fullName>
    </submittedName>
</protein>
<keyword evidence="3" id="KW-1185">Reference proteome</keyword>
<evidence type="ECO:0000256" key="1">
    <source>
        <dbReference type="SAM" id="MobiDB-lite"/>
    </source>
</evidence>
<feature type="compositionally biased region" description="Basic and acidic residues" evidence="1">
    <location>
        <begin position="1"/>
        <end position="10"/>
    </location>
</feature>
<dbReference type="EMBL" id="BMVG01000006">
    <property type="protein sequence ID" value="GHE03896.1"/>
    <property type="molecule type" value="Genomic_DNA"/>
</dbReference>
<name>A0A918YH87_9ACTN</name>
<dbReference type="AlphaFoldDB" id="A0A918YH87"/>
<proteinExistence type="predicted"/>
<comment type="caution">
    <text evidence="2">The sequence shown here is derived from an EMBL/GenBank/DDBJ whole genome shotgun (WGS) entry which is preliminary data.</text>
</comment>
<dbReference type="Proteomes" id="UP000655443">
    <property type="component" value="Unassembled WGS sequence"/>
</dbReference>
<evidence type="ECO:0000313" key="2">
    <source>
        <dbReference type="EMBL" id="GHE03896.1"/>
    </source>
</evidence>
<feature type="region of interest" description="Disordered" evidence="1">
    <location>
        <begin position="1"/>
        <end position="45"/>
    </location>
</feature>
<accession>A0A918YH87</accession>
<gene>
    <name evidence="2" type="ORF">GCM10010339_33210</name>
</gene>
<organism evidence="2 3">
    <name type="scientific">Streptomyces alanosinicus</name>
    <dbReference type="NCBI Taxonomy" id="68171"/>
    <lineage>
        <taxon>Bacteria</taxon>
        <taxon>Bacillati</taxon>
        <taxon>Actinomycetota</taxon>
        <taxon>Actinomycetes</taxon>
        <taxon>Kitasatosporales</taxon>
        <taxon>Streptomycetaceae</taxon>
        <taxon>Streptomyces</taxon>
    </lineage>
</organism>
<evidence type="ECO:0000313" key="3">
    <source>
        <dbReference type="Proteomes" id="UP000655443"/>
    </source>
</evidence>
<sequence>MHHADRKEIQPPEQAVPVHHGGDRELESLTAAGDVHTGAEAEMAAPYGTVLCRPVSRETGRGA</sequence>
<reference evidence="2" key="1">
    <citation type="journal article" date="2014" name="Int. J. Syst. Evol. Microbiol.">
        <title>Complete genome sequence of Corynebacterium casei LMG S-19264T (=DSM 44701T), isolated from a smear-ripened cheese.</title>
        <authorList>
            <consortium name="US DOE Joint Genome Institute (JGI-PGF)"/>
            <person name="Walter F."/>
            <person name="Albersmeier A."/>
            <person name="Kalinowski J."/>
            <person name="Ruckert C."/>
        </authorList>
    </citation>
    <scope>NUCLEOTIDE SEQUENCE</scope>
    <source>
        <strain evidence="2">JCM 4714</strain>
    </source>
</reference>